<evidence type="ECO:0000313" key="5">
    <source>
        <dbReference type="Proteomes" id="UP000236754"/>
    </source>
</evidence>
<dbReference type="InterPro" id="IPR012312">
    <property type="entry name" value="Hemerythrin-like"/>
</dbReference>
<dbReference type="CDD" id="cd12108">
    <property type="entry name" value="Hr-like"/>
    <property type="match status" value="1"/>
</dbReference>
<name>A0A1H5S9T7_9ACTN</name>
<dbReference type="InterPro" id="IPR004378">
    <property type="entry name" value="F420H2_quin_Rdtase"/>
</dbReference>
<evidence type="ECO:0000259" key="3">
    <source>
        <dbReference type="Pfam" id="PF01814"/>
    </source>
</evidence>
<accession>A0A1H5S9T7</accession>
<keyword evidence="5" id="KW-1185">Reference proteome</keyword>
<dbReference type="InterPro" id="IPR012349">
    <property type="entry name" value="Split_barrel_FMN-bd"/>
</dbReference>
<evidence type="ECO:0000256" key="1">
    <source>
        <dbReference type="ARBA" id="ARBA00008710"/>
    </source>
</evidence>
<dbReference type="Gene3D" id="1.20.120.520">
    <property type="entry name" value="nmb1532 protein domain like"/>
    <property type="match status" value="1"/>
</dbReference>
<dbReference type="AlphaFoldDB" id="A0A1H5S9T7"/>
<dbReference type="Pfam" id="PF04075">
    <property type="entry name" value="F420H2_quin_red"/>
    <property type="match status" value="1"/>
</dbReference>
<reference evidence="4 5" key="1">
    <citation type="submission" date="2016-10" db="EMBL/GenBank/DDBJ databases">
        <authorList>
            <person name="de Groot N.N."/>
        </authorList>
    </citation>
    <scope>NUCLEOTIDE SEQUENCE [LARGE SCALE GENOMIC DNA]</scope>
    <source>
        <strain evidence="4 5">CGMCC 4.2023</strain>
    </source>
</reference>
<gene>
    <name evidence="4" type="ORF">SAMN05216223_10134</name>
</gene>
<dbReference type="GO" id="GO:0070967">
    <property type="term" value="F:coenzyme F420 binding"/>
    <property type="evidence" value="ECO:0007669"/>
    <property type="project" value="TreeGrafter"/>
</dbReference>
<dbReference type="GO" id="GO:0016491">
    <property type="term" value="F:oxidoreductase activity"/>
    <property type="evidence" value="ECO:0007669"/>
    <property type="project" value="InterPro"/>
</dbReference>
<dbReference type="Gene3D" id="2.30.110.10">
    <property type="entry name" value="Electron Transport, Fmn-binding Protein, Chain A"/>
    <property type="match status" value="1"/>
</dbReference>
<dbReference type="GO" id="GO:0005886">
    <property type="term" value="C:plasma membrane"/>
    <property type="evidence" value="ECO:0007669"/>
    <property type="project" value="TreeGrafter"/>
</dbReference>
<dbReference type="EMBL" id="FNVU01000001">
    <property type="protein sequence ID" value="SEF46768.1"/>
    <property type="molecule type" value="Genomic_DNA"/>
</dbReference>
<dbReference type="Proteomes" id="UP000236754">
    <property type="component" value="Unassembled WGS sequence"/>
</dbReference>
<comment type="similarity">
    <text evidence="1">Belongs to the F420H(2)-dependent quinone reductase family.</text>
</comment>
<dbReference type="PANTHER" id="PTHR39428:SF1">
    <property type="entry name" value="F420H(2)-DEPENDENT QUINONE REDUCTASE RV1261C"/>
    <property type="match status" value="1"/>
</dbReference>
<organism evidence="4 5">
    <name type="scientific">Actinacidiphila yanglinensis</name>
    <dbReference type="NCBI Taxonomy" id="310779"/>
    <lineage>
        <taxon>Bacteria</taxon>
        <taxon>Bacillati</taxon>
        <taxon>Actinomycetota</taxon>
        <taxon>Actinomycetes</taxon>
        <taxon>Kitasatosporales</taxon>
        <taxon>Streptomycetaceae</taxon>
        <taxon>Actinacidiphila</taxon>
    </lineage>
</organism>
<dbReference type="OrthoDB" id="8225825at2"/>
<comment type="catalytic activity">
    <reaction evidence="2">
        <text>oxidized coenzyme F420-(gamma-L-Glu)(n) + a quinol + H(+) = reduced coenzyme F420-(gamma-L-Glu)(n) + a quinone</text>
        <dbReference type="Rhea" id="RHEA:39663"/>
        <dbReference type="Rhea" id="RHEA-COMP:12939"/>
        <dbReference type="Rhea" id="RHEA-COMP:14378"/>
        <dbReference type="ChEBI" id="CHEBI:15378"/>
        <dbReference type="ChEBI" id="CHEBI:24646"/>
        <dbReference type="ChEBI" id="CHEBI:132124"/>
        <dbReference type="ChEBI" id="CHEBI:133980"/>
        <dbReference type="ChEBI" id="CHEBI:139511"/>
    </reaction>
</comment>
<dbReference type="SUPFAM" id="SSF50475">
    <property type="entry name" value="FMN-binding split barrel"/>
    <property type="match status" value="1"/>
</dbReference>
<protein>
    <submittedName>
        <fullName evidence="4">Deazaflavin-dependent oxidoreductase, nitroreductase family</fullName>
    </submittedName>
</protein>
<dbReference type="PANTHER" id="PTHR39428">
    <property type="entry name" value="F420H(2)-DEPENDENT QUINONE REDUCTASE RV1261C"/>
    <property type="match status" value="1"/>
</dbReference>
<dbReference type="RefSeq" id="WP_103883488.1">
    <property type="nucleotide sequence ID" value="NZ_FNVU01000001.1"/>
</dbReference>
<proteinExistence type="inferred from homology"/>
<dbReference type="Pfam" id="PF01814">
    <property type="entry name" value="Hemerythrin"/>
    <property type="match status" value="1"/>
</dbReference>
<evidence type="ECO:0000313" key="4">
    <source>
        <dbReference type="EMBL" id="SEF46768.1"/>
    </source>
</evidence>
<sequence length="288" mass="30416">MTGWTERIITEFRANAGRVGGRFEGADLLLLTTLGARSALRRTTPVGYAREGGALHVFASNAGAGRHPGWYHNLLAHPQAVVEIGDGAGGVRTLTVRARPLAAAERDLAWARQAAAVPAYGEYEARTTRVIPVVALLPLDLAVPDDGRNRALAHQLRSVHATMRAQLAALRDGGPAAGGELAVHCLAFCDALGAHHGAEDMVLPAFDAAFPRLAPVLARLREEHRQVAGALEELRALLEQGAEPGAVRPRLEALAADAETHFAYEERYLLPALLGEEAGNVPGGSGLS</sequence>
<dbReference type="NCBIfam" id="TIGR00026">
    <property type="entry name" value="hi_GC_TIGR00026"/>
    <property type="match status" value="1"/>
</dbReference>
<evidence type="ECO:0000256" key="2">
    <source>
        <dbReference type="ARBA" id="ARBA00049106"/>
    </source>
</evidence>
<feature type="domain" description="Hemerythrin-like" evidence="3">
    <location>
        <begin position="153"/>
        <end position="273"/>
    </location>
</feature>